<keyword evidence="2" id="KW-0677">Repeat</keyword>
<sequence length="692" mass="69906">MLKKIPRTLRKFCNSAGKSPNPCKYCLIVRCHPSVAAKPRKVLVNKSLMRGAVAVTAALGLVFAPATAFADPAPVAGPAAGGTAVSGIVPVSTLSFTQVSAGTYFSAALDSAGNAYTWGWNDDGQLGNNTLGDSLIPAKVPAPVGVKFTQISSGARHVVALGNNGKTYAWGYGDFGQLGNGLTASSSVPVEVTLPAGATFTSIDSGNYYTVARGSNGKTYAWGDNFLGQLGQGDSGSGTNRAVPVEVPLPVGVTLTSFSAGANFVLALGSDTQMYAWGHNVNGQLGDGNPVTSVKNPTVVPFPVGVVFTQVSAGDSHSGAVDAAGNAYTWGNNQYGEIGNGNVGTDYSTPQSVTLPAGVTFSQITTGPYVSEALGSDGKNYAWGSGNYQQLGDGTSDDRPLPTVVQTPTGVTFTQVAIGDQHTVALGSDLKIYTYGEDSNGALGNGPELASIVPDVISDVVATSVLYGANAATALANSDDATWTAVTPAGCGPVDVTVQYRLMDQTLPAEVFPAAFTFGTAAAVTTQPIAGALPAGGGNFAASVAFSGDDAPAVQWQSSVTGADPWTNIAGATSANSALPITNTTFIRAAGTNCYGQVLSASAQVTVAAAVVNPVVPPKPADPVVPPKPADPVVPPKPADPVKPASPPNAGNLLANTGAPVLPLMLSAFALLLIGGATTFLSRPANRSRNSI</sequence>
<evidence type="ECO:0000313" key="7">
    <source>
        <dbReference type="Proteomes" id="UP000268084"/>
    </source>
</evidence>
<name>A0A3G8ZJ88_9ACTN</name>
<feature type="region of interest" description="Disordered" evidence="3">
    <location>
        <begin position="618"/>
        <end position="649"/>
    </location>
</feature>
<dbReference type="InterPro" id="IPR051553">
    <property type="entry name" value="Ran_GTPase-activating"/>
</dbReference>
<dbReference type="OrthoDB" id="904022at2"/>
<organism evidence="6 7">
    <name type="scientific">Nakamurella antarctica</name>
    <dbReference type="NCBI Taxonomy" id="1902245"/>
    <lineage>
        <taxon>Bacteria</taxon>
        <taxon>Bacillati</taxon>
        <taxon>Actinomycetota</taxon>
        <taxon>Actinomycetes</taxon>
        <taxon>Nakamurellales</taxon>
        <taxon>Nakamurellaceae</taxon>
        <taxon>Nakamurella</taxon>
    </lineage>
</organism>
<dbReference type="PROSITE" id="PS50012">
    <property type="entry name" value="RCC1_3"/>
    <property type="match status" value="6"/>
</dbReference>
<dbReference type="Gene3D" id="2.130.10.30">
    <property type="entry name" value="Regulator of chromosome condensation 1/beta-lactamase-inhibitor protein II"/>
    <property type="match status" value="2"/>
</dbReference>
<keyword evidence="4" id="KW-0472">Membrane</keyword>
<dbReference type="GO" id="GO:0005085">
    <property type="term" value="F:guanyl-nucleotide exchange factor activity"/>
    <property type="evidence" value="ECO:0007669"/>
    <property type="project" value="TreeGrafter"/>
</dbReference>
<protein>
    <recommendedName>
        <fullName evidence="5">RCC1-like domain-containing protein</fullName>
    </recommendedName>
</protein>
<dbReference type="InterPro" id="IPR058923">
    <property type="entry name" value="RCC1-like_dom"/>
</dbReference>
<keyword evidence="1" id="KW-0344">Guanine-nucleotide releasing factor</keyword>
<proteinExistence type="predicted"/>
<dbReference type="InterPro" id="IPR000408">
    <property type="entry name" value="Reg_chr_condens"/>
</dbReference>
<dbReference type="InterPro" id="IPR009091">
    <property type="entry name" value="RCC1/BLIP-II"/>
</dbReference>
<evidence type="ECO:0000256" key="1">
    <source>
        <dbReference type="ARBA" id="ARBA00022658"/>
    </source>
</evidence>
<evidence type="ECO:0000256" key="2">
    <source>
        <dbReference type="ARBA" id="ARBA00022737"/>
    </source>
</evidence>
<dbReference type="AlphaFoldDB" id="A0A3G8ZJ88"/>
<keyword evidence="4" id="KW-1133">Transmembrane helix</keyword>
<evidence type="ECO:0000313" key="6">
    <source>
        <dbReference type="EMBL" id="AZI57419.1"/>
    </source>
</evidence>
<accession>A0A3G8ZJ88</accession>
<evidence type="ECO:0000256" key="3">
    <source>
        <dbReference type="SAM" id="MobiDB-lite"/>
    </source>
</evidence>
<feature type="transmembrane region" description="Helical" evidence="4">
    <location>
        <begin position="48"/>
        <end position="70"/>
    </location>
</feature>
<dbReference type="GO" id="GO:0005737">
    <property type="term" value="C:cytoplasm"/>
    <property type="evidence" value="ECO:0007669"/>
    <property type="project" value="TreeGrafter"/>
</dbReference>
<dbReference type="Proteomes" id="UP000268084">
    <property type="component" value="Chromosome"/>
</dbReference>
<evidence type="ECO:0000256" key="4">
    <source>
        <dbReference type="SAM" id="Phobius"/>
    </source>
</evidence>
<feature type="transmembrane region" description="Helical" evidence="4">
    <location>
        <begin position="661"/>
        <end position="681"/>
    </location>
</feature>
<feature type="domain" description="RCC1-like" evidence="5">
    <location>
        <begin position="92"/>
        <end position="354"/>
    </location>
</feature>
<reference evidence="6 7" key="1">
    <citation type="submission" date="2018-11" db="EMBL/GenBank/DDBJ databases">
        <authorList>
            <person name="Da X."/>
        </authorList>
    </citation>
    <scope>NUCLEOTIDE SEQUENCE [LARGE SCALE GENOMIC DNA]</scope>
    <source>
        <strain evidence="6 7">S14-144</strain>
    </source>
</reference>
<dbReference type="SUPFAM" id="SSF50985">
    <property type="entry name" value="RCC1/BLIP-II"/>
    <property type="match status" value="2"/>
</dbReference>
<dbReference type="PANTHER" id="PTHR45982:SF1">
    <property type="entry name" value="REGULATOR OF CHROMOSOME CONDENSATION"/>
    <property type="match status" value="1"/>
</dbReference>
<keyword evidence="4" id="KW-0812">Transmembrane</keyword>
<keyword evidence="7" id="KW-1185">Reference proteome</keyword>
<dbReference type="PRINTS" id="PR00633">
    <property type="entry name" value="RCCNDNSATION"/>
</dbReference>
<dbReference type="PANTHER" id="PTHR45982">
    <property type="entry name" value="REGULATOR OF CHROMOSOME CONDENSATION"/>
    <property type="match status" value="1"/>
</dbReference>
<dbReference type="EMBL" id="CP034170">
    <property type="protein sequence ID" value="AZI57419.1"/>
    <property type="molecule type" value="Genomic_DNA"/>
</dbReference>
<feature type="compositionally biased region" description="Pro residues" evidence="3">
    <location>
        <begin position="618"/>
        <end position="647"/>
    </location>
</feature>
<evidence type="ECO:0000259" key="5">
    <source>
        <dbReference type="Pfam" id="PF25390"/>
    </source>
</evidence>
<dbReference type="Pfam" id="PF00415">
    <property type="entry name" value="RCC1"/>
    <property type="match status" value="1"/>
</dbReference>
<reference evidence="6 7" key="2">
    <citation type="submission" date="2018-12" db="EMBL/GenBank/DDBJ databases">
        <title>Nakamurella antarcticus sp. nov., isolated from Antarctica South Shetland Islands soil.</title>
        <authorList>
            <person name="Peng F."/>
        </authorList>
    </citation>
    <scope>NUCLEOTIDE SEQUENCE [LARGE SCALE GENOMIC DNA]</scope>
    <source>
        <strain evidence="6 7">S14-144</strain>
    </source>
</reference>
<dbReference type="KEGG" id="nak:EH165_03830"/>
<dbReference type="Pfam" id="PF25390">
    <property type="entry name" value="WD40_RLD"/>
    <property type="match status" value="1"/>
</dbReference>
<gene>
    <name evidence="6" type="ORF">EH165_03830</name>
</gene>